<proteinExistence type="predicted"/>
<protein>
    <submittedName>
        <fullName evidence="1">Uncharacterized protein</fullName>
    </submittedName>
</protein>
<dbReference type="EMBL" id="GGEC01057074">
    <property type="protein sequence ID" value="MBX37558.1"/>
    <property type="molecule type" value="Transcribed_RNA"/>
</dbReference>
<accession>A0A2P2N525</accession>
<dbReference type="AlphaFoldDB" id="A0A2P2N525"/>
<sequence length="28" mass="3054">MAVLKIIVGFKGNKVVLLLLCGYMVCID</sequence>
<evidence type="ECO:0000313" key="1">
    <source>
        <dbReference type="EMBL" id="MBX37558.1"/>
    </source>
</evidence>
<reference evidence="1" key="1">
    <citation type="submission" date="2018-02" db="EMBL/GenBank/DDBJ databases">
        <title>Rhizophora mucronata_Transcriptome.</title>
        <authorList>
            <person name="Meera S.P."/>
            <person name="Sreeshan A."/>
            <person name="Augustine A."/>
        </authorList>
    </citation>
    <scope>NUCLEOTIDE SEQUENCE</scope>
    <source>
        <tissue evidence="1">Leaf</tissue>
    </source>
</reference>
<organism evidence="1">
    <name type="scientific">Rhizophora mucronata</name>
    <name type="common">Asiatic mangrove</name>
    <dbReference type="NCBI Taxonomy" id="61149"/>
    <lineage>
        <taxon>Eukaryota</taxon>
        <taxon>Viridiplantae</taxon>
        <taxon>Streptophyta</taxon>
        <taxon>Embryophyta</taxon>
        <taxon>Tracheophyta</taxon>
        <taxon>Spermatophyta</taxon>
        <taxon>Magnoliopsida</taxon>
        <taxon>eudicotyledons</taxon>
        <taxon>Gunneridae</taxon>
        <taxon>Pentapetalae</taxon>
        <taxon>rosids</taxon>
        <taxon>fabids</taxon>
        <taxon>Malpighiales</taxon>
        <taxon>Rhizophoraceae</taxon>
        <taxon>Rhizophora</taxon>
    </lineage>
</organism>
<name>A0A2P2N525_RHIMU</name>